<dbReference type="Gene3D" id="3.60.20.10">
    <property type="entry name" value="Glutamine Phosphoribosylpyrophosphate, subunit 1, domain 1"/>
    <property type="match status" value="1"/>
</dbReference>
<keyword evidence="4" id="KW-0865">Zymogen</keyword>
<dbReference type="InterPro" id="IPR014395">
    <property type="entry name" value="Pen/GL7ACA/AHL_acylase"/>
</dbReference>
<dbReference type="eggNOG" id="COG2366">
    <property type="taxonomic scope" value="Bacteria"/>
</dbReference>
<dbReference type="GO" id="GO:0017000">
    <property type="term" value="P:antibiotic biosynthetic process"/>
    <property type="evidence" value="ECO:0007669"/>
    <property type="project" value="InterPro"/>
</dbReference>
<dbReference type="MEROPS" id="S45.002"/>
<name>A0A062V9T1_9PROT</name>
<comment type="similarity">
    <text evidence="1">Belongs to the peptidase S45 family.</text>
</comment>
<keyword evidence="3" id="KW-0378">Hydrolase</keyword>
<gene>
    <name evidence="6" type="ORF">HPO_07487</name>
</gene>
<dbReference type="InterPro" id="IPR002692">
    <property type="entry name" value="S45"/>
</dbReference>
<dbReference type="Gene3D" id="1.10.439.10">
    <property type="entry name" value="Penicillin Amidohydrolase, domain 1"/>
    <property type="match status" value="1"/>
</dbReference>
<dbReference type="CDD" id="cd01936">
    <property type="entry name" value="Ntn_CA"/>
    <property type="match status" value="1"/>
</dbReference>
<dbReference type="AlphaFoldDB" id="A0A062V9T1"/>
<comment type="caution">
    <text evidence="6">The sequence shown here is derived from an EMBL/GenBank/DDBJ whole genome shotgun (WGS) entry which is preliminary data.</text>
</comment>
<organism evidence="6 7">
    <name type="scientific">Hyphomonas polymorpha PS728</name>
    <dbReference type="NCBI Taxonomy" id="1280954"/>
    <lineage>
        <taxon>Bacteria</taxon>
        <taxon>Pseudomonadati</taxon>
        <taxon>Pseudomonadota</taxon>
        <taxon>Alphaproteobacteria</taxon>
        <taxon>Hyphomonadales</taxon>
        <taxon>Hyphomonadaceae</taxon>
        <taxon>Hyphomonas</taxon>
    </lineage>
</organism>
<dbReference type="STRING" id="1280954.HPO_07487"/>
<dbReference type="InterPro" id="IPR029055">
    <property type="entry name" value="Ntn_hydrolases_N"/>
</dbReference>
<reference evidence="6 7" key="1">
    <citation type="journal article" date="2014" name="Antonie Van Leeuwenhoek">
        <title>Hyphomonas beringensis sp. nov. and Hyphomonas chukchiensis sp. nov., isolated from surface seawater of the Bering Sea and Chukchi Sea.</title>
        <authorList>
            <person name="Li C."/>
            <person name="Lai Q."/>
            <person name="Li G."/>
            <person name="Dong C."/>
            <person name="Wang J."/>
            <person name="Liao Y."/>
            <person name="Shao Z."/>
        </authorList>
    </citation>
    <scope>NUCLEOTIDE SEQUENCE [LARGE SCALE GENOMIC DNA]</scope>
    <source>
        <strain evidence="6 7">PS728</strain>
    </source>
</reference>
<dbReference type="PIRSF" id="PIRSF001227">
    <property type="entry name" value="Pen_acylase"/>
    <property type="match status" value="1"/>
</dbReference>
<keyword evidence="2" id="KW-0732">Signal</keyword>
<dbReference type="Proteomes" id="UP000027100">
    <property type="component" value="Unassembled WGS sequence"/>
</dbReference>
<evidence type="ECO:0000256" key="2">
    <source>
        <dbReference type="ARBA" id="ARBA00022729"/>
    </source>
</evidence>
<accession>A0A062V9T1</accession>
<evidence type="ECO:0000256" key="4">
    <source>
        <dbReference type="ARBA" id="ARBA00023145"/>
    </source>
</evidence>
<dbReference type="InterPro" id="IPR043146">
    <property type="entry name" value="Penicillin_amidase_N_B-knob"/>
</dbReference>
<evidence type="ECO:0000256" key="1">
    <source>
        <dbReference type="ARBA" id="ARBA00006586"/>
    </source>
</evidence>
<dbReference type="InterPro" id="IPR043147">
    <property type="entry name" value="Penicillin_amidase_A-knob"/>
</dbReference>
<dbReference type="Pfam" id="PF01804">
    <property type="entry name" value="Penicil_amidase"/>
    <property type="match status" value="1"/>
</dbReference>
<dbReference type="GO" id="GO:0016811">
    <property type="term" value="F:hydrolase activity, acting on carbon-nitrogen (but not peptide) bonds, in linear amides"/>
    <property type="evidence" value="ECO:0007669"/>
    <property type="project" value="InterPro"/>
</dbReference>
<dbReference type="SUPFAM" id="SSF56235">
    <property type="entry name" value="N-terminal nucleophile aminohydrolases (Ntn hydrolases)"/>
    <property type="match status" value="1"/>
</dbReference>
<dbReference type="EMBL" id="ARYM01000007">
    <property type="protein sequence ID" value="KCZ99051.1"/>
    <property type="molecule type" value="Genomic_DNA"/>
</dbReference>
<sequence>MLVMAQLGLAGCASGGDAASTLAEESAPAPLQAEILWDTYGVPHIYGPDAETVFYGYGWAQVASHANTVLRLYGEARGKGAEYWGAEYEETTKWLVMNDVPARAQQWYDAYSPEFRAKIDAFAEGMNAYAAAHPEAIDPELAIVLPVSGVDVVAHAHRLMNFIYVASPGRVAGEGDPPELSEQGSNTWAVAGSKTASGNTLLLQNPHLPWGTGYFIYYEAHLTGPDFEIYGATQIGLPVIRFAFNQQMGISNTVNGMLGATTYQLTLQDNGYLFDGEVLPFEVRETGYKLRQEDGSLLDVPVSVRSTVHGPVFDKPDGTAVALRVAGLDRGGMLEQYFDMVTADSYADFDAAMSRLQVPTFNISYADRDGHIEYTFNGIAPKRASGDLAFWQGLVPGDTSEYLWTEVHPFEDLPRVTDPATGFVQNSNDPPWEATYPVAYKPEDFPPYLAPRTPLSMRAQESIRMMAEAESLTLDDFVELKLSADALMADRVLPDLLAAAANDPDPEMQIAVQILSDWDRTFSSDNRAGVLFEEWAKLFSGPRMTGQAGFAVPWSADNPINTPSGLKDPAAAVEQLRKAIASTKEKYGRIDPVYGEVSRFILEDVDVPGHGGFGNLGAFHVITWSDPNGEGVRTPTHGETWVAMIEFSTPVKAYGLMSYGNSRQPGTAHYSDQLEMLSEGKYRELWLLRDQVEANLSERTPLNR</sequence>
<dbReference type="Gene3D" id="1.10.1400.10">
    <property type="match status" value="1"/>
</dbReference>
<protein>
    <submittedName>
        <fullName evidence="6">Penicillin amidase</fullName>
    </submittedName>
</protein>
<dbReference type="PANTHER" id="PTHR34218:SF3">
    <property type="entry name" value="ACYL-HOMOSERINE LACTONE ACYLASE PVDQ"/>
    <property type="match status" value="1"/>
</dbReference>
<dbReference type="PANTHER" id="PTHR34218">
    <property type="entry name" value="PEPTIDASE S45 PENICILLIN AMIDASE"/>
    <property type="match status" value="1"/>
</dbReference>
<dbReference type="Gene3D" id="2.30.120.10">
    <property type="match status" value="1"/>
</dbReference>
<proteinExistence type="inferred from homology"/>
<evidence type="ECO:0000256" key="5">
    <source>
        <dbReference type="PIRSR" id="PIRSR001227-1"/>
    </source>
</evidence>
<dbReference type="InterPro" id="IPR023343">
    <property type="entry name" value="Penicillin_amidase_dom1"/>
</dbReference>
<feature type="active site" description="Nucleophile" evidence="5">
    <location>
        <position position="185"/>
    </location>
</feature>
<evidence type="ECO:0000256" key="3">
    <source>
        <dbReference type="ARBA" id="ARBA00022801"/>
    </source>
</evidence>
<keyword evidence="7" id="KW-1185">Reference proteome</keyword>
<dbReference type="PATRIC" id="fig|1280954.3.peg.1521"/>
<evidence type="ECO:0000313" key="6">
    <source>
        <dbReference type="EMBL" id="KCZ99051.1"/>
    </source>
</evidence>
<evidence type="ECO:0000313" key="7">
    <source>
        <dbReference type="Proteomes" id="UP000027100"/>
    </source>
</evidence>